<feature type="region of interest" description="Disordered" evidence="1">
    <location>
        <begin position="23"/>
        <end position="45"/>
    </location>
</feature>
<evidence type="ECO:0000259" key="2">
    <source>
        <dbReference type="Pfam" id="PF10469"/>
    </source>
</evidence>
<accession>A0AAV7K3T8</accession>
<dbReference type="Gene3D" id="3.90.1140.10">
    <property type="entry name" value="Cyclic phosphodiesterase"/>
    <property type="match status" value="1"/>
</dbReference>
<dbReference type="GO" id="GO:0005829">
    <property type="term" value="C:cytosol"/>
    <property type="evidence" value="ECO:0007669"/>
    <property type="project" value="TreeGrafter"/>
</dbReference>
<dbReference type="Proteomes" id="UP001165289">
    <property type="component" value="Unassembled WGS sequence"/>
</dbReference>
<sequence length="308" mass="35060">MSSFNEYPTVPASARPVRYLADKNNDKVMPTPVEPVVDTADKPIVPNPTPMVPYSTHKYQQFPPKTSPQKFQFQPISFTADTKVKTKNPVGGSGKEKPIKPRIDTFIGVHITSPPIISKLSAIQSEFSLSDASVSRTLIRPSLFHFTLLALYTGEDLDNIRNAIELITIVLNEFRLRHKGTLSLNLTGIGHFSNKVLFASLLKDNNYQILSEIAFSLSDIFSKKYSQYFEEITEFTPHLTLAKTSKTLSGPFKQRMFKFNRQDLVEMFVRDYSSFEIGEEKIFSIELLSMSKPKTAENYYHCYHTFHL</sequence>
<keyword evidence="4" id="KW-1185">Reference proteome</keyword>
<dbReference type="GO" id="GO:0034237">
    <property type="term" value="F:protein kinase A regulatory subunit binding"/>
    <property type="evidence" value="ECO:0007669"/>
    <property type="project" value="TreeGrafter"/>
</dbReference>
<comment type="caution">
    <text evidence="3">The sequence shown here is derived from an EMBL/GenBank/DDBJ whole genome shotgun (WGS) entry which is preliminary data.</text>
</comment>
<dbReference type="InterPro" id="IPR009097">
    <property type="entry name" value="Cyclic_Pdiesterase"/>
</dbReference>
<dbReference type="EMBL" id="JAKMXF010000221">
    <property type="protein sequence ID" value="KAI6654956.1"/>
    <property type="molecule type" value="Genomic_DNA"/>
</dbReference>
<dbReference type="PANTHER" id="PTHR15934:SF2">
    <property type="entry name" value="A-KINASE ANCHOR PROTEIN 7-LIKE PHOSPHOESTERASE DOMAIN-CONTAINING PROTEIN"/>
    <property type="match status" value="1"/>
</dbReference>
<protein>
    <submittedName>
        <fullName evidence="3">A-kinase anchor protein 7</fullName>
    </submittedName>
</protein>
<dbReference type="SUPFAM" id="SSF55144">
    <property type="entry name" value="LigT-like"/>
    <property type="match status" value="1"/>
</dbReference>
<evidence type="ECO:0000256" key="1">
    <source>
        <dbReference type="SAM" id="MobiDB-lite"/>
    </source>
</evidence>
<dbReference type="AlphaFoldDB" id="A0AAV7K3T8"/>
<name>A0AAV7K3T8_9METZ</name>
<dbReference type="GO" id="GO:0010738">
    <property type="term" value="P:regulation of protein kinase A signaling"/>
    <property type="evidence" value="ECO:0007669"/>
    <property type="project" value="TreeGrafter"/>
</dbReference>
<dbReference type="Pfam" id="PF10469">
    <property type="entry name" value="AKAP7_NLS"/>
    <property type="match status" value="1"/>
</dbReference>
<dbReference type="PANTHER" id="PTHR15934">
    <property type="entry name" value="RNA 2',3'-CYCLIC PHOSPHODIESTERASE"/>
    <property type="match status" value="1"/>
</dbReference>
<feature type="domain" description="A-kinase anchor protein 7-like phosphoesterase" evidence="2">
    <location>
        <begin position="106"/>
        <end position="308"/>
    </location>
</feature>
<organism evidence="3 4">
    <name type="scientific">Oopsacas minuta</name>
    <dbReference type="NCBI Taxonomy" id="111878"/>
    <lineage>
        <taxon>Eukaryota</taxon>
        <taxon>Metazoa</taxon>
        <taxon>Porifera</taxon>
        <taxon>Hexactinellida</taxon>
        <taxon>Hexasterophora</taxon>
        <taxon>Lyssacinosida</taxon>
        <taxon>Leucopsacidae</taxon>
        <taxon>Oopsacas</taxon>
    </lineage>
</organism>
<dbReference type="InterPro" id="IPR052641">
    <property type="entry name" value="AKAP7_isoform_gamma"/>
</dbReference>
<proteinExistence type="predicted"/>
<gene>
    <name evidence="3" type="ORF">LOD99_2834</name>
</gene>
<evidence type="ECO:0000313" key="3">
    <source>
        <dbReference type="EMBL" id="KAI6654956.1"/>
    </source>
</evidence>
<evidence type="ECO:0000313" key="4">
    <source>
        <dbReference type="Proteomes" id="UP001165289"/>
    </source>
</evidence>
<reference evidence="3 4" key="1">
    <citation type="journal article" date="2023" name="BMC Biol.">
        <title>The compact genome of the sponge Oopsacas minuta (Hexactinellida) is lacking key metazoan core genes.</title>
        <authorList>
            <person name="Santini S."/>
            <person name="Schenkelaars Q."/>
            <person name="Jourda C."/>
            <person name="Duchesne M."/>
            <person name="Belahbib H."/>
            <person name="Rocher C."/>
            <person name="Selva M."/>
            <person name="Riesgo A."/>
            <person name="Vervoort M."/>
            <person name="Leys S.P."/>
            <person name="Kodjabachian L."/>
            <person name="Le Bivic A."/>
            <person name="Borchiellini C."/>
            <person name="Claverie J.M."/>
            <person name="Renard E."/>
        </authorList>
    </citation>
    <scope>NUCLEOTIDE SEQUENCE [LARGE SCALE GENOMIC DNA]</scope>
    <source>
        <strain evidence="3">SPO-2</strain>
    </source>
</reference>
<dbReference type="InterPro" id="IPR019510">
    <property type="entry name" value="AKAP7-like_phosphoesterase"/>
</dbReference>